<accession>A0A511N1V9</accession>
<dbReference type="EMBL" id="BJXB01000010">
    <property type="protein sequence ID" value="GEM46834.1"/>
    <property type="molecule type" value="Genomic_DNA"/>
</dbReference>
<proteinExistence type="predicted"/>
<dbReference type="RefSeq" id="WP_146884633.1">
    <property type="nucleotide sequence ID" value="NZ_BJXB01000010.1"/>
</dbReference>
<protein>
    <submittedName>
        <fullName evidence="1">Uncharacterized protein</fullName>
    </submittedName>
</protein>
<organism evidence="1 2">
    <name type="scientific">Deinococcus cellulosilyticus (strain DSM 18568 / NBRC 106333 / KACC 11606 / 5516J-15)</name>
    <dbReference type="NCBI Taxonomy" id="1223518"/>
    <lineage>
        <taxon>Bacteria</taxon>
        <taxon>Thermotogati</taxon>
        <taxon>Deinococcota</taxon>
        <taxon>Deinococci</taxon>
        <taxon>Deinococcales</taxon>
        <taxon>Deinococcaceae</taxon>
        <taxon>Deinococcus</taxon>
    </lineage>
</organism>
<sequence>MSAAENPIHHFYDVSAGAAQDLLRLAHLSFEFGSRNALYRTDELKAALQALSAGPAPQEDETVDLIEALLLQAARSQHYQLCILQKLGSPDSGWVCLIPDGDFDQLQLVVQKHRLCSDTLE</sequence>
<evidence type="ECO:0000313" key="2">
    <source>
        <dbReference type="Proteomes" id="UP000321306"/>
    </source>
</evidence>
<gene>
    <name evidence="1" type="ORF">DC3_24690</name>
</gene>
<comment type="caution">
    <text evidence="1">The sequence shown here is derived from an EMBL/GenBank/DDBJ whole genome shotgun (WGS) entry which is preliminary data.</text>
</comment>
<dbReference type="AlphaFoldDB" id="A0A511N1V9"/>
<name>A0A511N1V9_DEIC1</name>
<keyword evidence="2" id="KW-1185">Reference proteome</keyword>
<evidence type="ECO:0000313" key="1">
    <source>
        <dbReference type="EMBL" id="GEM46834.1"/>
    </source>
</evidence>
<dbReference type="Proteomes" id="UP000321306">
    <property type="component" value="Unassembled WGS sequence"/>
</dbReference>
<reference evidence="1 2" key="1">
    <citation type="submission" date="2019-07" db="EMBL/GenBank/DDBJ databases">
        <title>Whole genome shotgun sequence of Deinococcus cellulosilyticus NBRC 106333.</title>
        <authorList>
            <person name="Hosoyama A."/>
            <person name="Uohara A."/>
            <person name="Ohji S."/>
            <person name="Ichikawa N."/>
        </authorList>
    </citation>
    <scope>NUCLEOTIDE SEQUENCE [LARGE SCALE GENOMIC DNA]</scope>
    <source>
        <strain evidence="1 2">NBRC 106333</strain>
    </source>
</reference>